<dbReference type="InterPro" id="IPR001584">
    <property type="entry name" value="Integrase_cat-core"/>
</dbReference>
<dbReference type="EMBL" id="FXBB01000067">
    <property type="protein sequence ID" value="SMG52686.1"/>
    <property type="molecule type" value="Genomic_DNA"/>
</dbReference>
<evidence type="ECO:0000313" key="4">
    <source>
        <dbReference type="Proteomes" id="UP000193355"/>
    </source>
</evidence>
<name>A0A1X7LFP6_9BACT</name>
<dbReference type="OrthoDB" id="356380at2"/>
<dbReference type="PROSITE" id="PS50994">
    <property type="entry name" value="INTEGRASE"/>
    <property type="match status" value="1"/>
</dbReference>
<accession>A0A1X7LFP6</accession>
<dbReference type="PANTHER" id="PTHR46889:SF4">
    <property type="entry name" value="TRANSPOSASE INSO FOR INSERTION SEQUENCE ELEMENT IS911B-RELATED"/>
    <property type="match status" value="1"/>
</dbReference>
<dbReference type="GO" id="GO:0015074">
    <property type="term" value="P:DNA integration"/>
    <property type="evidence" value="ECO:0007669"/>
    <property type="project" value="InterPro"/>
</dbReference>
<evidence type="ECO:0000259" key="2">
    <source>
        <dbReference type="PROSITE" id="PS50994"/>
    </source>
</evidence>
<protein>
    <submittedName>
        <fullName evidence="3">Putative transposase</fullName>
    </submittedName>
</protein>
<dbReference type="AlphaFoldDB" id="A0A1X7LFP6"/>
<evidence type="ECO:0000256" key="1">
    <source>
        <dbReference type="SAM" id="MobiDB-lite"/>
    </source>
</evidence>
<feature type="domain" description="Integrase catalytic" evidence="2">
    <location>
        <begin position="97"/>
        <end position="265"/>
    </location>
</feature>
<dbReference type="Gene3D" id="3.30.420.10">
    <property type="entry name" value="Ribonuclease H-like superfamily/Ribonuclease H"/>
    <property type="match status" value="1"/>
</dbReference>
<organism evidence="3 4">
    <name type="scientific">Dethiosulfovibrio salsuginis</name>
    <dbReference type="NCBI Taxonomy" id="561720"/>
    <lineage>
        <taxon>Bacteria</taxon>
        <taxon>Thermotogati</taxon>
        <taxon>Synergistota</taxon>
        <taxon>Synergistia</taxon>
        <taxon>Synergistales</taxon>
        <taxon>Dethiosulfovibrionaceae</taxon>
        <taxon>Dethiosulfovibrio</taxon>
    </lineage>
</organism>
<dbReference type="NCBIfam" id="NF033516">
    <property type="entry name" value="transpos_IS3"/>
    <property type="match status" value="1"/>
</dbReference>
<dbReference type="PANTHER" id="PTHR46889">
    <property type="entry name" value="TRANSPOSASE INSF FOR INSERTION SEQUENCE IS3B-RELATED"/>
    <property type="match status" value="1"/>
</dbReference>
<dbReference type="Pfam" id="PF00665">
    <property type="entry name" value="rve"/>
    <property type="match status" value="1"/>
</dbReference>
<dbReference type="STRING" id="561720.SAMN06275492_1671"/>
<dbReference type="RefSeq" id="WP_143340964.1">
    <property type="nucleotide sequence ID" value="NZ_FXBB01000067.1"/>
</dbReference>
<feature type="non-terminal residue" evidence="3">
    <location>
        <position position="1"/>
    </location>
</feature>
<dbReference type="InterPro" id="IPR050900">
    <property type="entry name" value="Transposase_IS3/IS150/IS904"/>
</dbReference>
<proteinExistence type="predicted"/>
<dbReference type="SUPFAM" id="SSF53098">
    <property type="entry name" value="Ribonuclease H-like"/>
    <property type="match status" value="1"/>
</dbReference>
<dbReference type="InterPro" id="IPR012337">
    <property type="entry name" value="RNaseH-like_sf"/>
</dbReference>
<dbReference type="Proteomes" id="UP000193355">
    <property type="component" value="Unassembled WGS sequence"/>
</dbReference>
<dbReference type="InterPro" id="IPR048020">
    <property type="entry name" value="Transpos_IS3"/>
</dbReference>
<dbReference type="InterPro" id="IPR036397">
    <property type="entry name" value="RNaseH_sf"/>
</dbReference>
<evidence type="ECO:0000313" key="3">
    <source>
        <dbReference type="EMBL" id="SMG52686.1"/>
    </source>
</evidence>
<feature type="region of interest" description="Disordered" evidence="1">
    <location>
        <begin position="1"/>
        <end position="32"/>
    </location>
</feature>
<gene>
    <name evidence="3" type="ORF">SAMN06275492_1671</name>
</gene>
<dbReference type="GO" id="GO:0003676">
    <property type="term" value="F:nucleic acid binding"/>
    <property type="evidence" value="ECO:0007669"/>
    <property type="project" value="InterPro"/>
</dbReference>
<keyword evidence="4" id="KW-1185">Reference proteome</keyword>
<reference evidence="4" key="1">
    <citation type="submission" date="2017-04" db="EMBL/GenBank/DDBJ databases">
        <authorList>
            <person name="Varghese N."/>
            <person name="Submissions S."/>
        </authorList>
    </citation>
    <scope>NUCLEOTIDE SEQUENCE [LARGE SCALE GENOMIC DNA]</scope>
    <source>
        <strain evidence="4">USBA 82</strain>
    </source>
</reference>
<sequence>TFQRWCKEGEVKEDQRPYAPRSNPQKLSPTEERKVLELANSPEYASAPPAQIVNDLLEKGVYIASESTFYRILRRHKQLNHRGRTAAPVKRSITTHKADGPNQLWSWDITYICGPAKGLFYYLYLIIDLYSRKIVGWEVYDEESGELASEVVTKAVLSEKIRLSEKPLVLHADNGSPMKSATLRATMEKLGVLFSHSRPRVSNDNPYSESIFKTLKYRPAFPSGGFKDIDEARTWIHRFVSWYNRTHRHSALNYVTPEQRHEGKAQEILAKRENTLEEAKRRHPDRWRNRPIRNCSIEETVYLNPEKES</sequence>
<feature type="compositionally biased region" description="Basic and acidic residues" evidence="1">
    <location>
        <begin position="1"/>
        <end position="16"/>
    </location>
</feature>